<evidence type="ECO:0000259" key="3">
    <source>
        <dbReference type="Pfam" id="PF21537"/>
    </source>
</evidence>
<gene>
    <name evidence="4" type="ORF">CUN48_00950</name>
</gene>
<organism evidence="4 5">
    <name type="scientific">Candidatus Thermofonsia Clade 3 bacterium</name>
    <dbReference type="NCBI Taxonomy" id="2364212"/>
    <lineage>
        <taxon>Bacteria</taxon>
        <taxon>Bacillati</taxon>
        <taxon>Chloroflexota</taxon>
        <taxon>Candidatus Thermofontia</taxon>
        <taxon>Candidatus Thermofonsia Clade 3</taxon>
    </lineage>
</organism>
<dbReference type="Pfam" id="PF09323">
    <property type="entry name" value="DUF1980"/>
    <property type="match status" value="1"/>
</dbReference>
<evidence type="ECO:0000313" key="5">
    <source>
        <dbReference type="Proteomes" id="UP000230790"/>
    </source>
</evidence>
<evidence type="ECO:0000259" key="2">
    <source>
        <dbReference type="Pfam" id="PF09323"/>
    </source>
</evidence>
<dbReference type="NCBIfam" id="TIGR03943">
    <property type="entry name" value="TIGR03943 family putative permease subunit"/>
    <property type="match status" value="1"/>
</dbReference>
<feature type="domain" description="DUF1980" evidence="3">
    <location>
        <begin position="185"/>
        <end position="295"/>
    </location>
</feature>
<dbReference type="AlphaFoldDB" id="A0A2M8QGN1"/>
<keyword evidence="1" id="KW-0472">Membrane</keyword>
<dbReference type="Proteomes" id="UP000230790">
    <property type="component" value="Unassembled WGS sequence"/>
</dbReference>
<evidence type="ECO:0000256" key="1">
    <source>
        <dbReference type="SAM" id="Phobius"/>
    </source>
</evidence>
<feature type="transmembrane region" description="Helical" evidence="1">
    <location>
        <begin position="128"/>
        <end position="148"/>
    </location>
</feature>
<keyword evidence="1" id="KW-0812">Transmembrane</keyword>
<comment type="caution">
    <text evidence="4">The sequence shown here is derived from an EMBL/GenBank/DDBJ whole genome shotgun (WGS) entry which is preliminary data.</text>
</comment>
<feature type="transmembrane region" description="Helical" evidence="1">
    <location>
        <begin position="71"/>
        <end position="92"/>
    </location>
</feature>
<dbReference type="InterPro" id="IPR052955">
    <property type="entry name" value="UPF0703_membrane_permease"/>
</dbReference>
<reference evidence="4 5" key="1">
    <citation type="submission" date="2017-11" db="EMBL/GenBank/DDBJ databases">
        <title>Evolution of Phototrophy in the Chloroflexi Phylum Driven by Horizontal Gene Transfer.</title>
        <authorList>
            <person name="Ward L.M."/>
            <person name="Hemp J."/>
            <person name="Shih P.M."/>
            <person name="Mcglynn S.E."/>
            <person name="Fischer W."/>
        </authorList>
    </citation>
    <scope>NUCLEOTIDE SEQUENCE [LARGE SCALE GENOMIC DNA]</scope>
    <source>
        <strain evidence="4">JP3_7</strain>
    </source>
</reference>
<proteinExistence type="predicted"/>
<accession>A0A2M8QGN1</accession>
<evidence type="ECO:0000313" key="4">
    <source>
        <dbReference type="EMBL" id="PJF48957.1"/>
    </source>
</evidence>
<dbReference type="EMBL" id="PGTN01000003">
    <property type="protein sequence ID" value="PJF48957.1"/>
    <property type="molecule type" value="Genomic_DNA"/>
</dbReference>
<name>A0A2M8QGN1_9CHLR</name>
<dbReference type="InterPro" id="IPR048493">
    <property type="entry name" value="DUF1980_N"/>
</dbReference>
<dbReference type="InterPro" id="IPR048447">
    <property type="entry name" value="DUF1980_C"/>
</dbReference>
<dbReference type="Pfam" id="PF21537">
    <property type="entry name" value="DUF1980_C"/>
    <property type="match status" value="1"/>
</dbReference>
<protein>
    <submittedName>
        <fullName evidence="4">TIGR03943 family protein</fullName>
    </submittedName>
</protein>
<sequence length="295" mass="32817">MARQERARAAAGARCAGDVRDDRCVHLRTQRRVTMNPRIEYLLRAIVLAASGLMFYTKISDGTLAFYINQRFAWLSLVAVILYVALAMTMVYKASLHRRSERPLGESITFDVIPLQARNRRRLSTHRASWLALGLLVLPALLGFFTPARPLGASAIQNRGIGLTAPDRVGTVTQAQRAATGPKNILDWLREFSRAADLSAFEGKEADVIGFVYKDPRAKQDEFWVSRFAVSCCVADATALGLLVRTPKAEMLPVDSWVRVIGKFTMGEFAGERIPIIIAERVEPTPQPAQPYLYP</sequence>
<dbReference type="InterPro" id="IPR015402">
    <property type="entry name" value="DUF1980"/>
</dbReference>
<feature type="transmembrane region" description="Helical" evidence="1">
    <location>
        <begin position="41"/>
        <end position="59"/>
    </location>
</feature>
<keyword evidence="1" id="KW-1133">Transmembrane helix</keyword>
<dbReference type="PANTHER" id="PTHR40047:SF1">
    <property type="entry name" value="UPF0703 PROTEIN YCGQ"/>
    <property type="match status" value="1"/>
</dbReference>
<dbReference type="PANTHER" id="PTHR40047">
    <property type="entry name" value="UPF0703 PROTEIN YCGQ"/>
    <property type="match status" value="1"/>
</dbReference>
<feature type="domain" description="DUF1980" evidence="2">
    <location>
        <begin position="43"/>
        <end position="161"/>
    </location>
</feature>